<protein>
    <submittedName>
        <fullName evidence="3">Uncharacterized protein</fullName>
    </submittedName>
</protein>
<dbReference type="RefSeq" id="XP_047769173.1">
    <property type="nucleotide sequence ID" value="XM_047912998.1"/>
</dbReference>
<dbReference type="EMBL" id="CP090174">
    <property type="protein sequence ID" value="UJO24807.1"/>
    <property type="molecule type" value="Genomic_DNA"/>
</dbReference>
<dbReference type="OrthoDB" id="3650170at2759"/>
<feature type="chain" id="PRO_5040495441" evidence="2">
    <location>
        <begin position="22"/>
        <end position="182"/>
    </location>
</feature>
<feature type="compositionally biased region" description="Low complexity" evidence="1">
    <location>
        <begin position="79"/>
        <end position="105"/>
    </location>
</feature>
<feature type="signal peptide" evidence="2">
    <location>
        <begin position="1"/>
        <end position="21"/>
    </location>
</feature>
<reference evidence="3" key="1">
    <citation type="submission" date="2021-12" db="EMBL/GenBank/DDBJ databases">
        <authorList>
            <person name="Zaccaron A."/>
            <person name="Stergiopoulos I."/>
        </authorList>
    </citation>
    <scope>NUCLEOTIDE SEQUENCE</scope>
    <source>
        <strain evidence="3">Race5_Kim</strain>
    </source>
</reference>
<feature type="compositionally biased region" description="Polar residues" evidence="1">
    <location>
        <begin position="106"/>
        <end position="131"/>
    </location>
</feature>
<feature type="compositionally biased region" description="Low complexity" evidence="1">
    <location>
        <begin position="132"/>
        <end position="150"/>
    </location>
</feature>
<gene>
    <name evidence="3" type="ORF">CLAFUR5_13850</name>
</gene>
<proteinExistence type="predicted"/>
<evidence type="ECO:0000313" key="4">
    <source>
        <dbReference type="Proteomes" id="UP000756132"/>
    </source>
</evidence>
<feature type="region of interest" description="Disordered" evidence="1">
    <location>
        <begin position="79"/>
        <end position="150"/>
    </location>
</feature>
<sequence>MFAKLTTVFGLLAVAAQVVVATPPACVIAAVNQAPDPADIKAVCDNDKVKNYISTKCGDNTDAANKYYADVCKDAGVTVSTSKSSSKSGSASATGTHGGSHTTASPTETLSGMPTGTAGTASSGFHTATTNGTWSAPTGTGGSSASQTTGAGVAESTGAASRLGMDVVGLAAVGVFGAMLAL</sequence>
<dbReference type="GeneID" id="71993728"/>
<keyword evidence="4" id="KW-1185">Reference proteome</keyword>
<dbReference type="KEGG" id="ffu:CLAFUR5_13850"/>
<evidence type="ECO:0000313" key="3">
    <source>
        <dbReference type="EMBL" id="UJO24807.1"/>
    </source>
</evidence>
<accession>A0A9Q8UWE3</accession>
<dbReference type="AlphaFoldDB" id="A0A9Q8UWE3"/>
<organism evidence="3 4">
    <name type="scientific">Passalora fulva</name>
    <name type="common">Tomato leaf mold</name>
    <name type="synonym">Cladosporium fulvum</name>
    <dbReference type="NCBI Taxonomy" id="5499"/>
    <lineage>
        <taxon>Eukaryota</taxon>
        <taxon>Fungi</taxon>
        <taxon>Dikarya</taxon>
        <taxon>Ascomycota</taxon>
        <taxon>Pezizomycotina</taxon>
        <taxon>Dothideomycetes</taxon>
        <taxon>Dothideomycetidae</taxon>
        <taxon>Mycosphaerellales</taxon>
        <taxon>Mycosphaerellaceae</taxon>
        <taxon>Fulvia</taxon>
    </lineage>
</organism>
<keyword evidence="2" id="KW-0732">Signal</keyword>
<evidence type="ECO:0000256" key="1">
    <source>
        <dbReference type="SAM" id="MobiDB-lite"/>
    </source>
</evidence>
<name>A0A9Q8UWE3_PASFU</name>
<dbReference type="Proteomes" id="UP000756132">
    <property type="component" value="Chromosome 12"/>
</dbReference>
<reference evidence="3" key="2">
    <citation type="journal article" date="2022" name="Microb. Genom.">
        <title>A chromosome-scale genome assembly of the tomato pathogen Cladosporium fulvum reveals a compartmentalized genome architecture and the presence of a dispensable chromosome.</title>
        <authorList>
            <person name="Zaccaron A.Z."/>
            <person name="Chen L.H."/>
            <person name="Samaras A."/>
            <person name="Stergiopoulos I."/>
        </authorList>
    </citation>
    <scope>NUCLEOTIDE SEQUENCE</scope>
    <source>
        <strain evidence="3">Race5_Kim</strain>
    </source>
</reference>
<evidence type="ECO:0000256" key="2">
    <source>
        <dbReference type="SAM" id="SignalP"/>
    </source>
</evidence>